<sequence length="153" mass="17966">MFKDSLSRDLNVIPPEGSDLDLSPNVYNTCLYTRVQEVIQICGEMHVKPGRYVKVRCLSVCHMSYDSAYDQVQYKVEVHQVFSCGFSLYDKQWRTNEFFCWACGIFLKILGPSYIKKSVHSRSDWVGSCKTKEHQTKNLYNHQKHVKCHYKRI</sequence>
<accession>A0A9K3GXC4</accession>
<reference evidence="1" key="1">
    <citation type="journal article" date="2017" name="Nature">
        <title>The sunflower genome provides insights into oil metabolism, flowering and Asterid evolution.</title>
        <authorList>
            <person name="Badouin H."/>
            <person name="Gouzy J."/>
            <person name="Grassa C.J."/>
            <person name="Murat F."/>
            <person name="Staton S.E."/>
            <person name="Cottret L."/>
            <person name="Lelandais-Briere C."/>
            <person name="Owens G.L."/>
            <person name="Carrere S."/>
            <person name="Mayjonade B."/>
            <person name="Legrand L."/>
            <person name="Gill N."/>
            <person name="Kane N.C."/>
            <person name="Bowers J.E."/>
            <person name="Hubner S."/>
            <person name="Bellec A."/>
            <person name="Berard A."/>
            <person name="Berges H."/>
            <person name="Blanchet N."/>
            <person name="Boniface M.C."/>
            <person name="Brunel D."/>
            <person name="Catrice O."/>
            <person name="Chaidir N."/>
            <person name="Claudel C."/>
            <person name="Donnadieu C."/>
            <person name="Faraut T."/>
            <person name="Fievet G."/>
            <person name="Helmstetter N."/>
            <person name="King M."/>
            <person name="Knapp S.J."/>
            <person name="Lai Z."/>
            <person name="Le Paslier M.C."/>
            <person name="Lippi Y."/>
            <person name="Lorenzon L."/>
            <person name="Mandel J.R."/>
            <person name="Marage G."/>
            <person name="Marchand G."/>
            <person name="Marquand E."/>
            <person name="Bret-Mestries E."/>
            <person name="Morien E."/>
            <person name="Nambeesan S."/>
            <person name="Nguyen T."/>
            <person name="Pegot-Espagnet P."/>
            <person name="Pouilly N."/>
            <person name="Raftis F."/>
            <person name="Sallet E."/>
            <person name="Schiex T."/>
            <person name="Thomas J."/>
            <person name="Vandecasteele C."/>
            <person name="Vares D."/>
            <person name="Vear F."/>
            <person name="Vautrin S."/>
            <person name="Crespi M."/>
            <person name="Mangin B."/>
            <person name="Burke J.M."/>
            <person name="Salse J."/>
            <person name="Munos S."/>
            <person name="Vincourt P."/>
            <person name="Rieseberg L.H."/>
            <person name="Langlade N.B."/>
        </authorList>
    </citation>
    <scope>NUCLEOTIDE SEQUENCE</scope>
    <source>
        <tissue evidence="1">Leaves</tissue>
    </source>
</reference>
<keyword evidence="2" id="KW-1185">Reference proteome</keyword>
<name>A0A9K3GXC4_HELAN</name>
<gene>
    <name evidence="1" type="ORF">HanXRQr2_Chr16g0728711</name>
</gene>
<organism evidence="1 2">
    <name type="scientific">Helianthus annuus</name>
    <name type="common">Common sunflower</name>
    <dbReference type="NCBI Taxonomy" id="4232"/>
    <lineage>
        <taxon>Eukaryota</taxon>
        <taxon>Viridiplantae</taxon>
        <taxon>Streptophyta</taxon>
        <taxon>Embryophyta</taxon>
        <taxon>Tracheophyta</taxon>
        <taxon>Spermatophyta</taxon>
        <taxon>Magnoliopsida</taxon>
        <taxon>eudicotyledons</taxon>
        <taxon>Gunneridae</taxon>
        <taxon>Pentapetalae</taxon>
        <taxon>asterids</taxon>
        <taxon>campanulids</taxon>
        <taxon>Asterales</taxon>
        <taxon>Asteraceae</taxon>
        <taxon>Asteroideae</taxon>
        <taxon>Heliantheae alliance</taxon>
        <taxon>Heliantheae</taxon>
        <taxon>Helianthus</taxon>
    </lineage>
</organism>
<dbReference type="AlphaFoldDB" id="A0A9K3GXC4"/>
<proteinExistence type="predicted"/>
<dbReference type="EMBL" id="MNCJ02000331">
    <property type="protein sequence ID" value="KAF5758396.1"/>
    <property type="molecule type" value="Genomic_DNA"/>
</dbReference>
<evidence type="ECO:0000313" key="2">
    <source>
        <dbReference type="Proteomes" id="UP000215914"/>
    </source>
</evidence>
<dbReference type="Gramene" id="mRNA:HanXRQr2_Chr16g0728711">
    <property type="protein sequence ID" value="CDS:HanXRQr2_Chr16g0728711.1"/>
    <property type="gene ID" value="HanXRQr2_Chr16g0728711"/>
</dbReference>
<protein>
    <submittedName>
        <fullName evidence="1">Uncharacterized protein</fullName>
    </submittedName>
</protein>
<comment type="caution">
    <text evidence="1">The sequence shown here is derived from an EMBL/GenBank/DDBJ whole genome shotgun (WGS) entry which is preliminary data.</text>
</comment>
<evidence type="ECO:0000313" key="1">
    <source>
        <dbReference type="EMBL" id="KAF5758396.1"/>
    </source>
</evidence>
<reference evidence="1" key="2">
    <citation type="submission" date="2020-06" db="EMBL/GenBank/DDBJ databases">
        <title>Helianthus annuus Genome sequencing and assembly Release 2.</title>
        <authorList>
            <person name="Gouzy J."/>
            <person name="Langlade N."/>
            <person name="Munos S."/>
        </authorList>
    </citation>
    <scope>NUCLEOTIDE SEQUENCE</scope>
    <source>
        <tissue evidence="1">Leaves</tissue>
    </source>
</reference>
<dbReference type="Proteomes" id="UP000215914">
    <property type="component" value="Unassembled WGS sequence"/>
</dbReference>